<accession>A0A0T6LP12</accession>
<keyword evidence="3" id="KW-1185">Reference proteome</keyword>
<dbReference type="RefSeq" id="WP_018382981.1">
    <property type="nucleotide sequence ID" value="NZ_LLZU01000035.1"/>
</dbReference>
<name>A0A0T6LP12_WENVI</name>
<dbReference type="EMBL" id="LLZU01000035">
    <property type="protein sequence ID" value="KRV47853.1"/>
    <property type="molecule type" value="Genomic_DNA"/>
</dbReference>
<evidence type="ECO:0000313" key="3">
    <source>
        <dbReference type="Proteomes" id="UP000050867"/>
    </source>
</evidence>
<dbReference type="AlphaFoldDB" id="A0A0T6LP12"/>
<protein>
    <submittedName>
        <fullName evidence="2">Uncharacterized protein</fullName>
    </submittedName>
</protein>
<dbReference type="eggNOG" id="ENOG50331MA">
    <property type="taxonomic scope" value="Bacteria"/>
</dbReference>
<feature type="region of interest" description="Disordered" evidence="1">
    <location>
        <begin position="409"/>
        <end position="431"/>
    </location>
</feature>
<dbReference type="InterPro" id="IPR046193">
    <property type="entry name" value="DUF6221"/>
</dbReference>
<feature type="compositionally biased region" description="Pro residues" evidence="1">
    <location>
        <begin position="413"/>
        <end position="431"/>
    </location>
</feature>
<gene>
    <name evidence="2" type="ORF">AQ490_05700</name>
</gene>
<organism evidence="2 3">
    <name type="scientific">Wenjunlia vitaminophila</name>
    <name type="common">Streptomyces vitaminophilus</name>
    <dbReference type="NCBI Taxonomy" id="76728"/>
    <lineage>
        <taxon>Bacteria</taxon>
        <taxon>Bacillati</taxon>
        <taxon>Actinomycetota</taxon>
        <taxon>Actinomycetes</taxon>
        <taxon>Kitasatosporales</taxon>
        <taxon>Streptomycetaceae</taxon>
        <taxon>Wenjunlia</taxon>
    </lineage>
</organism>
<evidence type="ECO:0000256" key="1">
    <source>
        <dbReference type="SAM" id="MobiDB-lite"/>
    </source>
</evidence>
<dbReference type="OrthoDB" id="2528990at2"/>
<sequence>MAHPANFIVADERGWRLHRTASGAGEICSLLVRGPLAVRRAVESLPRAEDPRRDWYGDTLAAGGALLDFTHRRLLFHGDDAGVYGDGEVRVLRELLRRIWRDWHWQVRWAYDGPGDLVAAVGLDRAVVRARVAHPAPDRTESDLSRPVHLLTVRHADGVLHAWPLGRDEHSGWQGPVLLDRLPAGGAERLDLGAVPASGTHVDVGERTVGVWTGSTCPGLLPALAGLWPGWRTEFWGDRHEQQLLTCEEAVTAPPFDAGAGLDGVLAHLPAGRGTPLRAGISRALGDDVEHGYRARDTARLRAGDPPSEDDDWYWAGRAAGGLLRDLRRRRAEPDAPPWMRPAPPLADFLRARLDELEEAAEGTARLEGNLRAWEYWFRTAAFQSPSPGYQEQVAHWPHWDVRDPRDGYRPHGPVPPPPAGATFPPPGPTAPPDPLVTVGRFHLAPPDFMGEPPGPMRRDARLAGTHLSHHSPARARADLDARRRVLDRYTRAASDVERLRAQGAPQAALTAARLRCHTLFLALRDLAAAFAHHPDHNPEWNLPAGTPYRA</sequence>
<proteinExistence type="predicted"/>
<reference evidence="2 3" key="1">
    <citation type="submission" date="2015-10" db="EMBL/GenBank/DDBJ databases">
        <title>Draft genome sequence of pyrrolomycin-producing Streptomyces vitaminophilus.</title>
        <authorList>
            <person name="Graham D.E."/>
            <person name="Mahan K.M."/>
            <person name="Klingeman D.M."/>
            <person name="Hettich R.L."/>
            <person name="Parry R.J."/>
        </authorList>
    </citation>
    <scope>NUCLEOTIDE SEQUENCE [LARGE SCALE GENOMIC DNA]</scope>
    <source>
        <strain evidence="2 3">ATCC 31673</strain>
    </source>
</reference>
<comment type="caution">
    <text evidence="2">The sequence shown here is derived from an EMBL/GenBank/DDBJ whole genome shotgun (WGS) entry which is preliminary data.</text>
</comment>
<dbReference type="Pfam" id="PF19730">
    <property type="entry name" value="DUF6221"/>
    <property type="match status" value="1"/>
</dbReference>
<evidence type="ECO:0000313" key="2">
    <source>
        <dbReference type="EMBL" id="KRV47853.1"/>
    </source>
</evidence>
<dbReference type="Proteomes" id="UP000050867">
    <property type="component" value="Unassembled WGS sequence"/>
</dbReference>